<organism evidence="2 3">
    <name type="scientific">Pedococcus ginsenosidimutans</name>
    <dbReference type="NCBI Taxonomy" id="490570"/>
    <lineage>
        <taxon>Bacteria</taxon>
        <taxon>Bacillati</taxon>
        <taxon>Actinomycetota</taxon>
        <taxon>Actinomycetes</taxon>
        <taxon>Micrococcales</taxon>
        <taxon>Intrasporangiaceae</taxon>
        <taxon>Pedococcus</taxon>
    </lineage>
</organism>
<feature type="chain" id="PRO_5046769519" evidence="1">
    <location>
        <begin position="37"/>
        <end position="350"/>
    </location>
</feature>
<dbReference type="RefSeq" id="WP_345502960.1">
    <property type="nucleotide sequence ID" value="NZ_BAABLO010000005.1"/>
</dbReference>
<keyword evidence="1" id="KW-0732">Signal</keyword>
<feature type="signal peptide" evidence="1">
    <location>
        <begin position="1"/>
        <end position="36"/>
    </location>
</feature>
<dbReference type="EMBL" id="BAABLO010000005">
    <property type="protein sequence ID" value="GAA4722164.1"/>
    <property type="molecule type" value="Genomic_DNA"/>
</dbReference>
<name>A0ABP8Y8W9_9MICO</name>
<sequence length="350" mass="35533">MTHPARPSSRPVPRRLVLGGAGASLGLLFVAPAAQAAGPGSAAGAGAGLQVLPPGEETWVATGSATQARLPAVLGARLRTGTRHAAGTVVSVSWDRRLYEQTVPQLVGDDGRAVRVQVVGKPITDAAGQTTTRVKVTDALVAGTEYLLSLGARRTLLYPHDVVTAPLPITVVVGDGAAAGSRHALAAAGTASSDLWGACVGAGWQQVSWGRDFHSWTPSVVTVRATGPGAVPAGSVVEVRHDERLVGSATVEDLDGTVLTRSHRGAGGLLVVRWTLAAPLLAGHRVSYRVQARPSAPAGALPGLQAPTVSLRAAKASPGQRTTGLESLTRTDSAFDDATVATYGLAALAG</sequence>
<keyword evidence="3" id="KW-1185">Reference proteome</keyword>
<evidence type="ECO:0000256" key="1">
    <source>
        <dbReference type="SAM" id="SignalP"/>
    </source>
</evidence>
<comment type="caution">
    <text evidence="2">The sequence shown here is derived from an EMBL/GenBank/DDBJ whole genome shotgun (WGS) entry which is preliminary data.</text>
</comment>
<dbReference type="PROSITE" id="PS51318">
    <property type="entry name" value="TAT"/>
    <property type="match status" value="1"/>
</dbReference>
<gene>
    <name evidence="2" type="ORF">GCM10025782_20160</name>
</gene>
<protein>
    <submittedName>
        <fullName evidence="2">Uncharacterized protein</fullName>
    </submittedName>
</protein>
<dbReference type="Proteomes" id="UP001500556">
    <property type="component" value="Unassembled WGS sequence"/>
</dbReference>
<dbReference type="InterPro" id="IPR006311">
    <property type="entry name" value="TAT_signal"/>
</dbReference>
<evidence type="ECO:0000313" key="2">
    <source>
        <dbReference type="EMBL" id="GAA4722164.1"/>
    </source>
</evidence>
<proteinExistence type="predicted"/>
<evidence type="ECO:0000313" key="3">
    <source>
        <dbReference type="Proteomes" id="UP001500556"/>
    </source>
</evidence>
<reference evidence="3" key="1">
    <citation type="journal article" date="2019" name="Int. J. Syst. Evol. Microbiol.">
        <title>The Global Catalogue of Microorganisms (GCM) 10K type strain sequencing project: providing services to taxonomists for standard genome sequencing and annotation.</title>
        <authorList>
            <consortium name="The Broad Institute Genomics Platform"/>
            <consortium name="The Broad Institute Genome Sequencing Center for Infectious Disease"/>
            <person name="Wu L."/>
            <person name="Ma J."/>
        </authorList>
    </citation>
    <scope>NUCLEOTIDE SEQUENCE [LARGE SCALE GENOMIC DNA]</scope>
    <source>
        <strain evidence="3">JCM 18961</strain>
    </source>
</reference>
<accession>A0ABP8Y8W9</accession>